<comment type="similarity">
    <text evidence="2">Belongs to the DNA repair enzymes AP/ExoA family.</text>
</comment>
<dbReference type="EMBL" id="JARO02021163">
    <property type="protein sequence ID" value="KPP56443.1"/>
    <property type="molecule type" value="Genomic_DNA"/>
</dbReference>
<keyword evidence="8" id="KW-0234">DNA repair</keyword>
<dbReference type="GO" id="GO:0005634">
    <property type="term" value="C:nucleus"/>
    <property type="evidence" value="ECO:0007669"/>
    <property type="project" value="TreeGrafter"/>
</dbReference>
<feature type="site" description="Important for catalytic activity" evidence="11">
    <location>
        <position position="140"/>
    </location>
</feature>
<feature type="domain" description="Endonuclease/exonuclease/phosphatase" evidence="12">
    <location>
        <begin position="3"/>
        <end position="173"/>
    </location>
</feature>
<evidence type="ECO:0000256" key="10">
    <source>
        <dbReference type="PIRSR" id="PIRSR604808-2"/>
    </source>
</evidence>
<evidence type="ECO:0000256" key="9">
    <source>
        <dbReference type="PIRSR" id="PIRSR604808-1"/>
    </source>
</evidence>
<dbReference type="AlphaFoldDB" id="A0A0P7W615"/>
<dbReference type="STRING" id="113540.ENSSFOP00015008904"/>
<comment type="catalytic activity">
    <reaction evidence="1">
        <text>Exonucleolytic cleavage in the 3'- to 5'-direction to yield nucleoside 5'-phosphates.</text>
        <dbReference type="EC" id="3.1.11.2"/>
    </reaction>
</comment>
<feature type="site" description="Interaction with DNA substrate" evidence="11">
    <location>
        <position position="173"/>
    </location>
</feature>
<feature type="non-terminal residue" evidence="13">
    <location>
        <position position="1"/>
    </location>
</feature>
<feature type="active site" description="Proton donor/acceptor" evidence="9">
    <location>
        <position position="76"/>
    </location>
</feature>
<reference evidence="13 14" key="1">
    <citation type="submission" date="2015-08" db="EMBL/GenBank/DDBJ databases">
        <title>The genome of the Asian arowana (Scleropages formosus).</title>
        <authorList>
            <person name="Tan M.H."/>
            <person name="Gan H.M."/>
            <person name="Croft L.J."/>
            <person name="Austin C.M."/>
        </authorList>
    </citation>
    <scope>NUCLEOTIDE SEQUENCE [LARGE SCALE GENOMIC DNA]</scope>
    <source>
        <strain evidence="13">Aro1</strain>
    </source>
</reference>
<gene>
    <name evidence="13" type="ORF">Z043_125934</name>
</gene>
<dbReference type="Gene3D" id="3.60.10.10">
    <property type="entry name" value="Endonuclease/exonuclease/phosphatase"/>
    <property type="match status" value="1"/>
</dbReference>
<keyword evidence="10" id="KW-0464">Manganese</keyword>
<feature type="binding site" evidence="10">
    <location>
        <position position="78"/>
    </location>
    <ligand>
        <name>Mg(2+)</name>
        <dbReference type="ChEBI" id="CHEBI:18420"/>
        <label>1</label>
    </ligand>
</feature>
<feature type="binding site" evidence="10">
    <location>
        <position position="172"/>
    </location>
    <ligand>
        <name>Mg(2+)</name>
        <dbReference type="ChEBI" id="CHEBI:18420"/>
        <label>1</label>
    </ligand>
</feature>
<accession>A0A0P7W615</accession>
<keyword evidence="5" id="KW-0227">DNA damage</keyword>
<comment type="cofactor">
    <cofactor evidence="10">
        <name>Mg(2+)</name>
        <dbReference type="ChEBI" id="CHEBI:18420"/>
    </cofactor>
    <cofactor evidence="10">
        <name>Mn(2+)</name>
        <dbReference type="ChEBI" id="CHEBI:29035"/>
    </cofactor>
    <text evidence="10">Probably binds two magnesium or manganese ions per subunit.</text>
</comment>
<dbReference type="GO" id="GO:0046872">
    <property type="term" value="F:metal ion binding"/>
    <property type="evidence" value="ECO:0007669"/>
    <property type="project" value="UniProtKB-KW"/>
</dbReference>
<evidence type="ECO:0000256" key="2">
    <source>
        <dbReference type="ARBA" id="ARBA00007092"/>
    </source>
</evidence>
<sequence>NSRGVAVLFRRDLCCEGLRVIQDKNGRYLIIQCTIEGQDFVFVNVYNPIDEKIEFMNEFDLLIKPFNSSFIVMGGDFNTVLETELDKTSRCKNRGHRERLRDLAGFLKKYDLVDVWRCLHPEEKSFTYFGMGQKGNSRLDYFFIPVKVLRTVTACEVHARPQYSGKEGYISDHAPTSIQICTENKWWQLDRSLLWDENLVAHFSNTIKTFSKKKTKRKAELWMGLKFRLRCEEKAYKRKMNGERRERKKARVQVRCQGHLTEDGFIESLSVFQKKHFQGYSDYLDKLYTAQKLEELQYTINCTLMEQITKIEILTTILSLPDSSLQTPDGLPVQFYQQFACQLTDYLHAVFDQILNLEPLKLTFSESFTQKHAVPGTAPSQLPSQDHTYCNSNTTHSVVSQFNIDYIIFSSHVLKSLVTKGKSCNEDFHLSGDSSFLKKSQTRGLQLGCPLTPVLLSFSLQPLIKSIHDEERLQGVEVEGQEVKALADSDTALIFLTNPCDGLQIFEDILTDFTANS</sequence>
<dbReference type="Proteomes" id="UP000034805">
    <property type="component" value="Unassembled WGS sequence"/>
</dbReference>
<evidence type="ECO:0000256" key="6">
    <source>
        <dbReference type="ARBA" id="ARBA00022801"/>
    </source>
</evidence>
<dbReference type="PANTHER" id="PTHR22748:SF6">
    <property type="entry name" value="DNA-(APURINIC OR APYRIMIDINIC SITE) ENDONUCLEASE"/>
    <property type="match status" value="1"/>
</dbReference>
<evidence type="ECO:0000256" key="11">
    <source>
        <dbReference type="PIRSR" id="PIRSR604808-3"/>
    </source>
</evidence>
<organism evidence="13 14">
    <name type="scientific">Scleropages formosus</name>
    <name type="common">Asian bonytongue</name>
    <name type="synonym">Osteoglossum formosum</name>
    <dbReference type="NCBI Taxonomy" id="113540"/>
    <lineage>
        <taxon>Eukaryota</taxon>
        <taxon>Metazoa</taxon>
        <taxon>Chordata</taxon>
        <taxon>Craniata</taxon>
        <taxon>Vertebrata</taxon>
        <taxon>Euteleostomi</taxon>
        <taxon>Actinopterygii</taxon>
        <taxon>Neopterygii</taxon>
        <taxon>Teleostei</taxon>
        <taxon>Osteoglossocephala</taxon>
        <taxon>Osteoglossomorpha</taxon>
        <taxon>Osteoglossiformes</taxon>
        <taxon>Osteoglossidae</taxon>
        <taxon>Scleropages</taxon>
    </lineage>
</organism>
<proteinExistence type="inferred from homology"/>
<evidence type="ECO:0000256" key="3">
    <source>
        <dbReference type="ARBA" id="ARBA00012115"/>
    </source>
</evidence>
<protein>
    <recommendedName>
        <fullName evidence="3">exodeoxyribonuclease III</fullName>
        <ecNumber evidence="3">3.1.11.2</ecNumber>
    </recommendedName>
</protein>
<evidence type="ECO:0000256" key="8">
    <source>
        <dbReference type="ARBA" id="ARBA00023204"/>
    </source>
</evidence>
<keyword evidence="7 10" id="KW-0460">Magnesium</keyword>
<feature type="active site" description="Proton acceptor" evidence="9">
    <location>
        <position position="173"/>
    </location>
</feature>
<evidence type="ECO:0000313" key="13">
    <source>
        <dbReference type="EMBL" id="KPP56443.1"/>
    </source>
</evidence>
<feature type="site" description="Transition state stabilizer" evidence="11">
    <location>
        <position position="78"/>
    </location>
</feature>
<dbReference type="SUPFAM" id="SSF56219">
    <property type="entry name" value="DNase I-like"/>
    <property type="match status" value="1"/>
</dbReference>
<evidence type="ECO:0000256" key="1">
    <source>
        <dbReference type="ARBA" id="ARBA00000493"/>
    </source>
</evidence>
<evidence type="ECO:0000256" key="4">
    <source>
        <dbReference type="ARBA" id="ARBA00022723"/>
    </source>
</evidence>
<dbReference type="GO" id="GO:0006284">
    <property type="term" value="P:base-excision repair"/>
    <property type="evidence" value="ECO:0007669"/>
    <property type="project" value="TreeGrafter"/>
</dbReference>
<comment type="caution">
    <text evidence="13">The sequence shown here is derived from an EMBL/GenBank/DDBJ whole genome shotgun (WGS) entry which is preliminary data.</text>
</comment>
<feature type="non-terminal residue" evidence="13">
    <location>
        <position position="517"/>
    </location>
</feature>
<evidence type="ECO:0000313" key="14">
    <source>
        <dbReference type="Proteomes" id="UP000034805"/>
    </source>
</evidence>
<evidence type="ECO:0000256" key="5">
    <source>
        <dbReference type="ARBA" id="ARBA00022763"/>
    </source>
</evidence>
<dbReference type="CDD" id="cd09076">
    <property type="entry name" value="L1-EN"/>
    <property type="match status" value="1"/>
</dbReference>
<name>A0A0P7W615_SCLFO</name>
<evidence type="ECO:0000259" key="12">
    <source>
        <dbReference type="Pfam" id="PF03372"/>
    </source>
</evidence>
<keyword evidence="4 10" id="KW-0479">Metal-binding</keyword>
<dbReference type="InterPro" id="IPR036691">
    <property type="entry name" value="Endo/exonu/phosph_ase_sf"/>
</dbReference>
<dbReference type="InterPro" id="IPR005135">
    <property type="entry name" value="Endo/exonuclease/phosphatase"/>
</dbReference>
<feature type="active site" evidence="9">
    <location>
        <position position="46"/>
    </location>
</feature>
<evidence type="ECO:0000256" key="7">
    <source>
        <dbReference type="ARBA" id="ARBA00022842"/>
    </source>
</evidence>
<dbReference type="GO" id="GO:0003906">
    <property type="term" value="F:DNA-(apurinic or apyrimidinic site) endonuclease activity"/>
    <property type="evidence" value="ECO:0007669"/>
    <property type="project" value="TreeGrafter"/>
</dbReference>
<dbReference type="GO" id="GO:0008311">
    <property type="term" value="F:double-stranded DNA 3'-5' DNA exonuclease activity"/>
    <property type="evidence" value="ECO:0007669"/>
    <property type="project" value="UniProtKB-EC"/>
</dbReference>
<dbReference type="EC" id="3.1.11.2" evidence="3"/>
<dbReference type="InterPro" id="IPR004808">
    <property type="entry name" value="AP_endonuc_1"/>
</dbReference>
<dbReference type="GO" id="GO:0008081">
    <property type="term" value="F:phosphoric diester hydrolase activity"/>
    <property type="evidence" value="ECO:0007669"/>
    <property type="project" value="TreeGrafter"/>
</dbReference>
<keyword evidence="6" id="KW-0378">Hydrolase</keyword>
<feature type="binding site" evidence="10">
    <location>
        <position position="76"/>
    </location>
    <ligand>
        <name>Mg(2+)</name>
        <dbReference type="ChEBI" id="CHEBI:18420"/>
        <label>1</label>
    </ligand>
</feature>
<dbReference type="Pfam" id="PF03372">
    <property type="entry name" value="Exo_endo_phos"/>
    <property type="match status" value="1"/>
</dbReference>
<dbReference type="PANTHER" id="PTHR22748">
    <property type="entry name" value="AP ENDONUCLEASE"/>
    <property type="match status" value="1"/>
</dbReference>
<feature type="binding site" evidence="10">
    <location>
        <position position="173"/>
    </location>
    <ligand>
        <name>Mg(2+)</name>
        <dbReference type="ChEBI" id="CHEBI:18420"/>
        <label>1</label>
    </ligand>
</feature>